<dbReference type="EMBL" id="CAUJNA010003580">
    <property type="protein sequence ID" value="CAJ1405343.1"/>
    <property type="molecule type" value="Genomic_DNA"/>
</dbReference>
<accession>A0AA36JHZ0</accession>
<dbReference type="Pfam" id="PF01458">
    <property type="entry name" value="SUFBD_core"/>
    <property type="match status" value="1"/>
</dbReference>
<sequence length="150" mass="15746">QASFRDAACVLLPEADEMPELTLELVFVSTGPSSAPRAVLDVGKNRRLKVVETHLSADASDEALSNGLCRVLVAENAQVQHEVLQQKAESSSFAHSITAEVAAEGHYGFRAVQCGARCARLNVAVALQGEKSPAGPVGRRGGAIDLQEPG</sequence>
<dbReference type="GO" id="GO:0016226">
    <property type="term" value="P:iron-sulfur cluster assembly"/>
    <property type="evidence" value="ECO:0007669"/>
    <property type="project" value="InterPro"/>
</dbReference>
<proteinExistence type="predicted"/>
<dbReference type="InterPro" id="IPR055346">
    <property type="entry name" value="Fe-S_cluster_assembly_SufBD"/>
</dbReference>
<dbReference type="Proteomes" id="UP001178507">
    <property type="component" value="Unassembled WGS sequence"/>
</dbReference>
<dbReference type="AlphaFoldDB" id="A0AA36JHZ0"/>
<gene>
    <name evidence="2" type="ORF">EVOR1521_LOCUS27580</name>
</gene>
<dbReference type="InterPro" id="IPR000825">
    <property type="entry name" value="SUF_FeS_clus_asmbl_SufBD_core"/>
</dbReference>
<dbReference type="PANTHER" id="PTHR43575">
    <property type="entry name" value="PROTEIN ABCI7, CHLOROPLASTIC"/>
    <property type="match status" value="1"/>
</dbReference>
<evidence type="ECO:0000313" key="3">
    <source>
        <dbReference type="Proteomes" id="UP001178507"/>
    </source>
</evidence>
<organism evidence="2 3">
    <name type="scientific">Effrenium voratum</name>
    <dbReference type="NCBI Taxonomy" id="2562239"/>
    <lineage>
        <taxon>Eukaryota</taxon>
        <taxon>Sar</taxon>
        <taxon>Alveolata</taxon>
        <taxon>Dinophyceae</taxon>
        <taxon>Suessiales</taxon>
        <taxon>Symbiodiniaceae</taxon>
        <taxon>Effrenium</taxon>
    </lineage>
</organism>
<feature type="domain" description="SUF system FeS cluster assembly SufBD core" evidence="1">
    <location>
        <begin position="31"/>
        <end position="132"/>
    </location>
</feature>
<reference evidence="2" key="1">
    <citation type="submission" date="2023-08" db="EMBL/GenBank/DDBJ databases">
        <authorList>
            <person name="Chen Y."/>
            <person name="Shah S."/>
            <person name="Dougan E. K."/>
            <person name="Thang M."/>
            <person name="Chan C."/>
        </authorList>
    </citation>
    <scope>NUCLEOTIDE SEQUENCE</scope>
</reference>
<dbReference type="SUPFAM" id="SSF101960">
    <property type="entry name" value="Stabilizer of iron transporter SufD"/>
    <property type="match status" value="1"/>
</dbReference>
<feature type="non-terminal residue" evidence="2">
    <location>
        <position position="150"/>
    </location>
</feature>
<keyword evidence="3" id="KW-1185">Reference proteome</keyword>
<evidence type="ECO:0000313" key="2">
    <source>
        <dbReference type="EMBL" id="CAJ1405343.1"/>
    </source>
</evidence>
<dbReference type="PANTHER" id="PTHR43575:SF1">
    <property type="entry name" value="PROTEIN ABCI7, CHLOROPLASTIC"/>
    <property type="match status" value="1"/>
</dbReference>
<protein>
    <recommendedName>
        <fullName evidence="1">SUF system FeS cluster assembly SufBD core domain-containing protein</fullName>
    </recommendedName>
</protein>
<evidence type="ECO:0000259" key="1">
    <source>
        <dbReference type="Pfam" id="PF01458"/>
    </source>
</evidence>
<name>A0AA36JHZ0_9DINO</name>
<dbReference type="InterPro" id="IPR037284">
    <property type="entry name" value="SUF_FeS_clus_asmbl_SufBD_sf"/>
</dbReference>
<comment type="caution">
    <text evidence="2">The sequence shown here is derived from an EMBL/GenBank/DDBJ whole genome shotgun (WGS) entry which is preliminary data.</text>
</comment>